<dbReference type="OMA" id="EGEHCWL"/>
<proteinExistence type="inferred from homology"/>
<organism evidence="10 11">
    <name type="scientific">Acanthaster planci</name>
    <name type="common">Crown-of-thorns starfish</name>
    <dbReference type="NCBI Taxonomy" id="133434"/>
    <lineage>
        <taxon>Eukaryota</taxon>
        <taxon>Metazoa</taxon>
        <taxon>Echinodermata</taxon>
        <taxon>Eleutherozoa</taxon>
        <taxon>Asterozoa</taxon>
        <taxon>Asteroidea</taxon>
        <taxon>Valvatacea</taxon>
        <taxon>Valvatida</taxon>
        <taxon>Acanthasteridae</taxon>
        <taxon>Acanthaster</taxon>
    </lineage>
</organism>
<dbReference type="InterPro" id="IPR000436">
    <property type="entry name" value="Sushi_SCR_CCP_dom"/>
</dbReference>
<comment type="caution">
    <text evidence="6">Lacks conserved residue(s) required for the propagation of feature annotation.</text>
</comment>
<keyword evidence="4" id="KW-1015">Disulfide bond</keyword>
<dbReference type="Pfam" id="PF13385">
    <property type="entry name" value="Laminin_G_3"/>
    <property type="match status" value="1"/>
</dbReference>
<dbReference type="Proteomes" id="UP000694845">
    <property type="component" value="Unplaced"/>
</dbReference>
<evidence type="ECO:0000256" key="5">
    <source>
        <dbReference type="ARBA" id="ARBA00023180"/>
    </source>
</evidence>
<evidence type="ECO:0000256" key="8">
    <source>
        <dbReference type="SAM" id="SignalP"/>
    </source>
</evidence>
<dbReference type="InterPro" id="IPR013320">
    <property type="entry name" value="ConA-like_dom_sf"/>
</dbReference>
<dbReference type="Pfam" id="PF05572">
    <property type="entry name" value="Peptidase_M43"/>
    <property type="match status" value="1"/>
</dbReference>
<dbReference type="SUPFAM" id="SSF57535">
    <property type="entry name" value="Complement control module/SCR domain"/>
    <property type="match status" value="4"/>
</dbReference>
<dbReference type="SUPFAM" id="SSF49899">
    <property type="entry name" value="Concanavalin A-like lectins/glucanases"/>
    <property type="match status" value="1"/>
</dbReference>
<dbReference type="GO" id="GO:0004222">
    <property type="term" value="F:metalloendopeptidase activity"/>
    <property type="evidence" value="ECO:0007669"/>
    <property type="project" value="TreeGrafter"/>
</dbReference>
<dbReference type="CDD" id="cd00033">
    <property type="entry name" value="CCP"/>
    <property type="match status" value="3"/>
</dbReference>
<dbReference type="Gene3D" id="2.60.120.200">
    <property type="match status" value="1"/>
</dbReference>
<dbReference type="PANTHER" id="PTHR46130:SF3">
    <property type="entry name" value="CHROMOSOME UNDETERMINED SCAFFOLD_33, WHOLE GENOME SHOTGUN SEQUENCE"/>
    <property type="match status" value="1"/>
</dbReference>
<dbReference type="InterPro" id="IPR058897">
    <property type="entry name" value="PAPPA_SD_C"/>
</dbReference>
<dbReference type="InterPro" id="IPR000800">
    <property type="entry name" value="Notch_dom"/>
</dbReference>
<dbReference type="OrthoDB" id="536211at2759"/>
<feature type="region of interest" description="Disordered" evidence="7">
    <location>
        <begin position="1602"/>
        <end position="1624"/>
    </location>
</feature>
<dbReference type="PROSITE" id="PS50923">
    <property type="entry name" value="SUSHI"/>
    <property type="match status" value="2"/>
</dbReference>
<evidence type="ECO:0000256" key="7">
    <source>
        <dbReference type="SAM" id="MobiDB-lite"/>
    </source>
</evidence>
<feature type="signal peptide" evidence="8">
    <location>
        <begin position="1"/>
        <end position="21"/>
    </location>
</feature>
<dbReference type="GO" id="GO:0005615">
    <property type="term" value="C:extracellular space"/>
    <property type="evidence" value="ECO:0007669"/>
    <property type="project" value="TreeGrafter"/>
</dbReference>
<keyword evidence="3" id="KW-0677">Repeat</keyword>
<gene>
    <name evidence="11" type="primary">LOC110976292</name>
</gene>
<dbReference type="PANTHER" id="PTHR46130">
    <property type="entry name" value="LAMGL DOMAIN-CONTAINING PROTEIN"/>
    <property type="match status" value="1"/>
</dbReference>
<dbReference type="GO" id="GO:0006508">
    <property type="term" value="P:proteolysis"/>
    <property type="evidence" value="ECO:0007669"/>
    <property type="project" value="TreeGrafter"/>
</dbReference>
<dbReference type="Pfam" id="PF25900">
    <property type="entry name" value="PAPPA"/>
    <property type="match status" value="1"/>
</dbReference>
<evidence type="ECO:0000313" key="11">
    <source>
        <dbReference type="RefSeq" id="XP_022085118.1"/>
    </source>
</evidence>
<dbReference type="GeneID" id="110976292"/>
<dbReference type="InterPro" id="IPR024079">
    <property type="entry name" value="MetalloPept_cat_dom_sf"/>
</dbReference>
<sequence length="1624" mass="181261">MVSVLNFFVLLIVFFLGFSLASVSENENYGRKPRYETLRLKHIVQELSNAGNDKRHVRRTTSNKSGRHFCATSTKRPQRKDEFRFARLADDLSKKSEHRREQRDVPSTGSAVYFTGNADALRYQLSQDQIQFPRMEFSVALWVKPAGGQKSPAVIIGLLDTCRGNGHHWTWSLGISTDQDKPREDARYFFSVTTDRSPFSSTMKGTSRYEEEMWTHLAASYNGRSLNLYVNGAKVAAGISTGGPMFSEVMRECKQLMIGGSSNDENGFRGALDQITILPKARSHRQLRYNQFPDPSSLVQSSIVIQENFDGEWLNWKAVAENEPLAVSSGVPSKLSGLDANLKIPSCGITVCDHPVVAKSYINQPELQTHKTIKYRAITMAENDGIKPIIDTESIFRKHNMIREAFSPHNISWNLTAFVWRNTSLRYRTVLAICDTNNIGDGYCDEECYHELTGYDGGDCIDELEREQCLDEQLGNGVCESSCNTAHNEYDGGDCCNPIVTNVTATCFDPSSSNRNYLTVGELKGTFAMESDSHLNVFFVNFDDPTIEGVATLPWEMDVPGQFGGTVLQGDISKSDFPSETIVHELGHNLGLLHVHQDMECGNKCRERTSSSVLGDLVEDTYPTPENRFCRDPRPCDTETCLGDTEFEDTPYKNFMSYADAECTDHFTAHQSARMHCYIDLTYQAWLQQETTPLSSVGTPLGLRVVSERPHSTTISWFPPVSQYAKYSQDEACFGCSEGHRLVQYASSANFFPASRVYSLYYSPDEAIGPPNAGVTCAPTQNSWMPVHRKALCDNCYLELGFKTAVPPYELILWTNYLQTEMAVRNLELVFRDGSFESLGPIQAFCDMPFTVRLTHISRKVQAIRVYPNEPYFSLDAVQLVSVENWHGCNDCPLMNYKILRDPPFSDGENNRIVHTTVFVDDDVDHNVTYSYRIQAVRGEESSLLTSSLRHRHGQAFCGNGHRERSNKEECDDGNTVDGDGCSLDCKVEDFYDCKGESSICSHISTKNVYHLTFQHSTDVYLPEPGFEDQWAETAVANPMYQSKENPVSALIGPAISSKCTTDVDTSHGWYPLDLYQGSGDYWVRVRFHKPVVATAVIVHLAADGIRLEPTRLSIELIRPDGETHSKPFTNRSVTCQDNPVHFNITHDLNTPFSHTKEVRIRLSSFSLAISAVRLRSSASLDPLTIASCLPGQLFNPSTGQCVSYTCTWPECEELVIPHAVVNCSGHREGDLCRVNCEEGYSTDRMQTDVEMLCLDGEWRGPDMICKAVDCGEPSLPYAEIVCPMGTTFGRQCKLKCTPPAKLQGTVQTLTCMADGLYSLPEAFCKLQCDIPYVPNAMLISQQCQTGSHNIGTVCKFRCDVGYHASGHSAKSRRKPQKLKYKCTEDATWTGPSCEPITCDPPPMVFNNLYTCTDGFNYNSVCSLSCDDVTGDVGHEVVNTIRCIQDPHDPSTGNWDGDFTLCRSLEGSCEPPEPNRNKNVELRCGNGYDVGSLCTAVCPVIYGSDREPVLLTANSSSYSLPDGDWTKSNHVITCTAQRQWFPDPRRITCVEGCVESDIANGICQQINNRAYCNWDGGDCCASTSINGFVITTKVDNDEDDDSLCFDPSARENQPTNDSNRRNRL</sequence>
<keyword evidence="5" id="KW-0325">Glycoprotein</keyword>
<reference evidence="11" key="1">
    <citation type="submission" date="2025-08" db="UniProtKB">
        <authorList>
            <consortium name="RefSeq"/>
        </authorList>
    </citation>
    <scope>IDENTIFICATION</scope>
</reference>
<dbReference type="SMART" id="SM00032">
    <property type="entry name" value="CCP"/>
    <property type="match status" value="4"/>
</dbReference>
<dbReference type="Pfam" id="PF00084">
    <property type="entry name" value="Sushi"/>
    <property type="match status" value="2"/>
</dbReference>
<keyword evidence="10" id="KW-1185">Reference proteome</keyword>
<dbReference type="InterPro" id="IPR011936">
    <property type="entry name" value="Myxo_disulph_rpt"/>
</dbReference>
<dbReference type="GO" id="GO:0007166">
    <property type="term" value="P:cell surface receptor signaling pathway"/>
    <property type="evidence" value="ECO:0007669"/>
    <property type="project" value="TreeGrafter"/>
</dbReference>
<feature type="region of interest" description="Disordered" evidence="7">
    <location>
        <begin position="51"/>
        <end position="77"/>
    </location>
</feature>
<accession>A0A8B7XW73</accession>
<dbReference type="RefSeq" id="XP_022085118.1">
    <property type="nucleotide sequence ID" value="XM_022229426.1"/>
</dbReference>
<evidence type="ECO:0000256" key="6">
    <source>
        <dbReference type="PROSITE-ProRule" id="PRU00302"/>
    </source>
</evidence>
<dbReference type="SUPFAM" id="SSF55486">
    <property type="entry name" value="Metalloproteases ('zincins'), catalytic domain"/>
    <property type="match status" value="1"/>
</dbReference>
<dbReference type="InterPro" id="IPR043543">
    <property type="entry name" value="PAPPA/PAPPA2"/>
</dbReference>
<evidence type="ECO:0000313" key="10">
    <source>
        <dbReference type="Proteomes" id="UP000694845"/>
    </source>
</evidence>
<keyword evidence="6" id="KW-0768">Sushi</keyword>
<dbReference type="Gene3D" id="2.10.70.10">
    <property type="entry name" value="Complement Module, domain 1"/>
    <property type="match status" value="4"/>
</dbReference>
<dbReference type="InterPro" id="IPR008754">
    <property type="entry name" value="Peptidase_M43"/>
</dbReference>
<keyword evidence="2 8" id="KW-0732">Signal</keyword>
<comment type="similarity">
    <text evidence="1">Belongs to the peptidase M43B family.</text>
</comment>
<feature type="compositionally biased region" description="Basic residues" evidence="7">
    <location>
        <begin position="55"/>
        <end position="67"/>
    </location>
</feature>
<evidence type="ECO:0000256" key="3">
    <source>
        <dbReference type="ARBA" id="ARBA00022737"/>
    </source>
</evidence>
<dbReference type="NCBIfam" id="TIGR02232">
    <property type="entry name" value="myxo_disulf_rpt"/>
    <property type="match status" value="1"/>
</dbReference>
<evidence type="ECO:0000256" key="1">
    <source>
        <dbReference type="ARBA" id="ARBA00008721"/>
    </source>
</evidence>
<feature type="domain" description="Sushi" evidence="9">
    <location>
        <begin position="1205"/>
        <end position="1268"/>
    </location>
</feature>
<evidence type="ECO:0000256" key="2">
    <source>
        <dbReference type="ARBA" id="ARBA00022729"/>
    </source>
</evidence>
<feature type="domain" description="Sushi" evidence="9">
    <location>
        <begin position="1327"/>
        <end position="1396"/>
    </location>
</feature>
<feature type="chain" id="PRO_5034173793" evidence="8">
    <location>
        <begin position="22"/>
        <end position="1624"/>
    </location>
</feature>
<dbReference type="KEGG" id="aplc:110976292"/>
<name>A0A8B7XW73_ACAPL</name>
<protein>
    <submittedName>
        <fullName evidence="11">Pappalysin-1-like</fullName>
    </submittedName>
</protein>
<dbReference type="SMART" id="SM00560">
    <property type="entry name" value="LamGL"/>
    <property type="match status" value="1"/>
</dbReference>
<dbReference type="InterPro" id="IPR035976">
    <property type="entry name" value="Sushi/SCR/CCP_sf"/>
</dbReference>
<dbReference type="SMART" id="SM00004">
    <property type="entry name" value="NL"/>
    <property type="match status" value="3"/>
</dbReference>
<dbReference type="Gene3D" id="3.40.390.10">
    <property type="entry name" value="Collagenase (Catalytic Domain)"/>
    <property type="match status" value="1"/>
</dbReference>
<evidence type="ECO:0000256" key="4">
    <source>
        <dbReference type="ARBA" id="ARBA00023157"/>
    </source>
</evidence>
<evidence type="ECO:0000259" key="9">
    <source>
        <dbReference type="PROSITE" id="PS50923"/>
    </source>
</evidence>
<dbReference type="InterPro" id="IPR006558">
    <property type="entry name" value="LamG-like"/>
</dbReference>